<reference evidence="1 2" key="1">
    <citation type="submission" date="2019-06" db="EMBL/GenBank/DDBJ databases">
        <title>Spirosoma utsteinense sp. nov. isolated from Antarctic ice-free soils.</title>
        <authorList>
            <person name="Tahon G."/>
        </authorList>
    </citation>
    <scope>NUCLEOTIDE SEQUENCE [LARGE SCALE GENOMIC DNA]</scope>
    <source>
        <strain evidence="1 2">LMG 31447</strain>
    </source>
</reference>
<keyword evidence="2" id="KW-1185">Reference proteome</keyword>
<gene>
    <name evidence="1" type="ORF">FH603_5176</name>
</gene>
<protein>
    <submittedName>
        <fullName evidence="1">Uncharacterized protein</fullName>
    </submittedName>
</protein>
<dbReference type="Proteomes" id="UP000700732">
    <property type="component" value="Unassembled WGS sequence"/>
</dbReference>
<sequence>MEEPIKKVISKREESAPLEAIRILLKQHTVALQPIVNQVNELPVYKDLEYYFVPIQFMEIYRPYYRPGKPYKNLKLVNFDKPAISLSFTSKHKYTIERKVIHGDVVLHLKNYRDELLNKSLMQQLSAKQLDELQQADQLLRTIREQPDAYQACFSNYYHYYRYWYCSFRFFDDVAKTKTSTLNEHLLKHTERIRGQVHERLNIIFIDPQYISKPVPHDHKLVDRELDTFPIALRQGITTMYLRKR</sequence>
<name>A0ABR6WDN9_9BACT</name>
<evidence type="ECO:0000313" key="2">
    <source>
        <dbReference type="Proteomes" id="UP000700732"/>
    </source>
</evidence>
<accession>A0ABR6WDN9</accession>
<dbReference type="EMBL" id="VFIA01000053">
    <property type="protein sequence ID" value="MBC3794646.1"/>
    <property type="molecule type" value="Genomic_DNA"/>
</dbReference>
<evidence type="ECO:0000313" key="1">
    <source>
        <dbReference type="EMBL" id="MBC3794646.1"/>
    </source>
</evidence>
<organism evidence="1 2">
    <name type="scientific">Spirosoma utsteinense</name>
    <dbReference type="NCBI Taxonomy" id="2585773"/>
    <lineage>
        <taxon>Bacteria</taxon>
        <taxon>Pseudomonadati</taxon>
        <taxon>Bacteroidota</taxon>
        <taxon>Cytophagia</taxon>
        <taxon>Cytophagales</taxon>
        <taxon>Cytophagaceae</taxon>
        <taxon>Spirosoma</taxon>
    </lineage>
</organism>
<proteinExistence type="predicted"/>
<comment type="caution">
    <text evidence="1">The sequence shown here is derived from an EMBL/GenBank/DDBJ whole genome shotgun (WGS) entry which is preliminary data.</text>
</comment>
<dbReference type="RefSeq" id="WP_208493194.1">
    <property type="nucleotide sequence ID" value="NZ_VFIA01000053.1"/>
</dbReference>